<dbReference type="UniPathway" id="UPA00219"/>
<dbReference type="AlphaFoldDB" id="A0A0B5AN95"/>
<dbReference type="Pfam" id="PF08245">
    <property type="entry name" value="Mur_ligase_M"/>
    <property type="match status" value="1"/>
</dbReference>
<dbReference type="Gene3D" id="3.40.1190.10">
    <property type="entry name" value="Mur-like, catalytic domain"/>
    <property type="match status" value="1"/>
</dbReference>
<dbReference type="SUPFAM" id="SSF53244">
    <property type="entry name" value="MurD-like peptide ligases, peptide-binding domain"/>
    <property type="match status" value="1"/>
</dbReference>
<keyword evidence="18" id="KW-1185">Reference proteome</keyword>
<dbReference type="InterPro" id="IPR000713">
    <property type="entry name" value="Mur_ligase_N"/>
</dbReference>
<feature type="binding site" evidence="12">
    <location>
        <begin position="115"/>
        <end position="121"/>
    </location>
    <ligand>
        <name>ATP</name>
        <dbReference type="ChEBI" id="CHEBI:30616"/>
    </ligand>
</feature>
<evidence type="ECO:0000313" key="17">
    <source>
        <dbReference type="EMBL" id="AJD90013.1"/>
    </source>
</evidence>
<dbReference type="PROSITE" id="PS01011">
    <property type="entry name" value="FOLYLPOLYGLU_SYNT_1"/>
    <property type="match status" value="1"/>
</dbReference>
<dbReference type="Pfam" id="PF02875">
    <property type="entry name" value="Mur_ligase_C"/>
    <property type="match status" value="1"/>
</dbReference>
<evidence type="ECO:0000259" key="15">
    <source>
        <dbReference type="Pfam" id="PF02875"/>
    </source>
</evidence>
<dbReference type="Pfam" id="PF01225">
    <property type="entry name" value="Mur_ligase"/>
    <property type="match status" value="1"/>
</dbReference>
<dbReference type="PANTHER" id="PTHR23135:SF4">
    <property type="entry name" value="UDP-N-ACETYLMURAMOYL-L-ALANYL-D-GLUTAMATE--2,6-DIAMINOPIMELATE LIGASE MURE HOMOLOG, CHLOROPLASTIC"/>
    <property type="match status" value="1"/>
</dbReference>
<comment type="function">
    <text evidence="12">Catalyzes the addition of an amino acid to the nucleotide precursor UDP-N-acetylmuramoyl-L-alanyl-D-glutamate (UMAG) in the biosynthesis of bacterial cell-wall peptidoglycan.</text>
</comment>
<dbReference type="InterPro" id="IPR005761">
    <property type="entry name" value="UDP-N-AcMur-Glu-dNH2Pim_ligase"/>
</dbReference>
<dbReference type="InterPro" id="IPR036565">
    <property type="entry name" value="Mur-like_cat_sf"/>
</dbReference>
<dbReference type="GO" id="GO:0005737">
    <property type="term" value="C:cytoplasm"/>
    <property type="evidence" value="ECO:0007669"/>
    <property type="project" value="UniProtKB-SubCell"/>
</dbReference>
<sequence>MLIHLNEFSFITAYYNDPVKQVTHISYDSRQIKKDSAFFCMKGEHSNGHHHLEEAVLNGASVIIGTDQKLIERAAARYPDCSFGLVEDDREALAQFSIHFYREPDRKIKTIGVTGTNGKTTVAAFVKSLLTQCGIKTGSIGTNGIFSSQEEIVYKKSTPTTPEASDLHAIFSELVNRQNDAVVMEVSSIAIDQKRVAGIEFDTAIHTNISTEHLEYHKTFARYKEAKMKLFDQAHTAVVNIDDEMGRDLVERFTGDLITCSLDRHSGADLIADNCHVSEEGTMFELIVNGQSYLVNSSVYGNYNVHNLLSAIGTALHHGLELNEIIPVLKNIENPKGRFQVIEQYGGRKIIIDYAHTPVALNSLLIEAKKLPHNNMIAMIAGIGIRDFNKMPKMAGTAEGQADSIIVTVDHPGDHDPQKVVDQVMTGFKNPYDQSIFTSLTRKEGVLKALAQSEEGDVILLTSGCINGAQIVKGEYIPHSDETIIKDYFERLEKTKSPGIEQCK</sequence>
<feature type="domain" description="Mur ligase C-terminal" evidence="15">
    <location>
        <begin position="337"/>
        <end position="463"/>
    </location>
</feature>
<keyword evidence="3 12" id="KW-0963">Cytoplasm</keyword>
<dbReference type="EMBL" id="CP009416">
    <property type="protein sequence ID" value="AJD90013.1"/>
    <property type="molecule type" value="Genomic_DNA"/>
</dbReference>
<protein>
    <recommendedName>
        <fullName evidence="12">UDP-N-acetylmuramyl-tripeptide synthetase</fullName>
        <ecNumber evidence="12">6.3.2.-</ecNumber>
    </recommendedName>
    <alternativeName>
        <fullName evidence="12">UDP-MurNAc-tripeptide synthetase</fullName>
    </alternativeName>
</protein>
<evidence type="ECO:0000259" key="16">
    <source>
        <dbReference type="Pfam" id="PF08245"/>
    </source>
</evidence>
<comment type="cofactor">
    <cofactor evidence="12">
        <name>Mg(2+)</name>
        <dbReference type="ChEBI" id="CHEBI:18420"/>
    </cofactor>
</comment>
<evidence type="ECO:0000256" key="3">
    <source>
        <dbReference type="ARBA" id="ARBA00022490"/>
    </source>
</evidence>
<gene>
    <name evidence="12" type="primary">murE</name>
    <name evidence="17" type="ORF">JMA_06960</name>
</gene>
<evidence type="ECO:0000256" key="10">
    <source>
        <dbReference type="ARBA" id="ARBA00023306"/>
    </source>
</evidence>
<dbReference type="EC" id="6.3.2.-" evidence="12"/>
<dbReference type="Gene3D" id="3.90.190.20">
    <property type="entry name" value="Mur ligase, C-terminal domain"/>
    <property type="match status" value="1"/>
</dbReference>
<dbReference type="STRING" id="1508404.JMA_06960"/>
<evidence type="ECO:0000256" key="9">
    <source>
        <dbReference type="ARBA" id="ARBA00022984"/>
    </source>
</evidence>
<dbReference type="Gene3D" id="3.40.1390.10">
    <property type="entry name" value="MurE/MurF, N-terminal domain"/>
    <property type="match status" value="1"/>
</dbReference>
<evidence type="ECO:0000256" key="8">
    <source>
        <dbReference type="ARBA" id="ARBA00022960"/>
    </source>
</evidence>
<evidence type="ECO:0000256" key="2">
    <source>
        <dbReference type="ARBA" id="ARBA00005898"/>
    </source>
</evidence>
<dbReference type="NCBIfam" id="NF001126">
    <property type="entry name" value="PRK00139.1-4"/>
    <property type="match status" value="1"/>
</dbReference>
<comment type="caution">
    <text evidence="12">Lacks conserved residue(s) required for the propagation of feature annotation.</text>
</comment>
<keyword evidence="12" id="KW-0460">Magnesium</keyword>
<dbReference type="SUPFAM" id="SSF53623">
    <property type="entry name" value="MurD-like peptide ligases, catalytic domain"/>
    <property type="match status" value="1"/>
</dbReference>
<dbReference type="GO" id="GO:0004326">
    <property type="term" value="F:tetrahydrofolylpolyglutamate synthase activity"/>
    <property type="evidence" value="ECO:0007669"/>
    <property type="project" value="InterPro"/>
</dbReference>
<keyword evidence="11 12" id="KW-0961">Cell wall biogenesis/degradation</keyword>
<keyword evidence="10 12" id="KW-0131">Cell cycle</keyword>
<evidence type="ECO:0000256" key="13">
    <source>
        <dbReference type="RuleBase" id="RU004135"/>
    </source>
</evidence>
<feature type="binding site" evidence="12">
    <location>
        <position position="193"/>
    </location>
    <ligand>
        <name>UDP-N-acetyl-alpha-D-muramoyl-L-alanyl-D-glutamate</name>
        <dbReference type="ChEBI" id="CHEBI:83900"/>
    </ligand>
</feature>
<dbReference type="InterPro" id="IPR036615">
    <property type="entry name" value="Mur_ligase_C_dom_sf"/>
</dbReference>
<proteinExistence type="inferred from homology"/>
<comment type="pathway">
    <text evidence="1 12 13">Cell wall biogenesis; peptidoglycan biosynthesis.</text>
</comment>
<evidence type="ECO:0000256" key="6">
    <source>
        <dbReference type="ARBA" id="ARBA00022741"/>
    </source>
</evidence>
<organism evidence="17 18">
    <name type="scientific">Jeotgalibacillus malaysiensis</name>
    <dbReference type="NCBI Taxonomy" id="1508404"/>
    <lineage>
        <taxon>Bacteria</taxon>
        <taxon>Bacillati</taxon>
        <taxon>Bacillota</taxon>
        <taxon>Bacilli</taxon>
        <taxon>Bacillales</taxon>
        <taxon>Caryophanaceae</taxon>
        <taxon>Jeotgalibacillus</taxon>
    </lineage>
</organism>
<evidence type="ECO:0000256" key="11">
    <source>
        <dbReference type="ARBA" id="ARBA00023316"/>
    </source>
</evidence>
<feature type="binding site" evidence="12">
    <location>
        <begin position="160"/>
        <end position="161"/>
    </location>
    <ligand>
        <name>UDP-N-acetyl-alpha-D-muramoyl-L-alanyl-D-glutamate</name>
        <dbReference type="ChEBI" id="CHEBI:83900"/>
    </ligand>
</feature>
<evidence type="ECO:0000259" key="14">
    <source>
        <dbReference type="Pfam" id="PF01225"/>
    </source>
</evidence>
<reference evidence="17 18" key="1">
    <citation type="submission" date="2014-08" db="EMBL/GenBank/DDBJ databases">
        <title>Complete genome of a marine bacteria Jeotgalibacillus malaysiensis.</title>
        <authorList>
            <person name="Yaakop A.S."/>
            <person name="Chan K.-G."/>
            <person name="Goh K.M."/>
        </authorList>
    </citation>
    <scope>NUCLEOTIDE SEQUENCE [LARGE SCALE GENOMIC DNA]</scope>
    <source>
        <strain evidence="17 18">D5</strain>
    </source>
</reference>
<comment type="PTM">
    <text evidence="12">Carboxylation is probably crucial for Mg(2+) binding and, consequently, for the gamma-phosphate positioning of ATP.</text>
</comment>
<dbReference type="PANTHER" id="PTHR23135">
    <property type="entry name" value="MUR LIGASE FAMILY MEMBER"/>
    <property type="match status" value="1"/>
</dbReference>
<keyword evidence="6 12" id="KW-0547">Nucleotide-binding</keyword>
<feature type="domain" description="Mur ligase N-terminal catalytic" evidence="14">
    <location>
        <begin position="22"/>
        <end position="101"/>
    </location>
</feature>
<keyword evidence="9 12" id="KW-0573">Peptidoglycan synthesis</keyword>
<evidence type="ECO:0000256" key="5">
    <source>
        <dbReference type="ARBA" id="ARBA00022618"/>
    </source>
</evidence>
<feature type="modified residue" description="N6-carboxylysine" evidence="12">
    <location>
        <position position="227"/>
    </location>
</feature>
<dbReference type="GO" id="GO:0008360">
    <property type="term" value="P:regulation of cell shape"/>
    <property type="evidence" value="ECO:0007669"/>
    <property type="project" value="UniProtKB-KW"/>
</dbReference>
<accession>A0A0B5AN95</accession>
<dbReference type="GO" id="GO:0009252">
    <property type="term" value="P:peptidoglycan biosynthetic process"/>
    <property type="evidence" value="ECO:0007669"/>
    <property type="project" value="UniProtKB-UniRule"/>
</dbReference>
<comment type="similarity">
    <text evidence="2 12">Belongs to the MurCDEF family. MurE subfamily.</text>
</comment>
<keyword evidence="8 12" id="KW-0133">Cell shape</keyword>
<dbReference type="Proteomes" id="UP000031449">
    <property type="component" value="Chromosome"/>
</dbReference>
<dbReference type="InterPro" id="IPR004101">
    <property type="entry name" value="Mur_ligase_C"/>
</dbReference>
<dbReference type="GO" id="GO:0071555">
    <property type="term" value="P:cell wall organization"/>
    <property type="evidence" value="ECO:0007669"/>
    <property type="project" value="UniProtKB-KW"/>
</dbReference>
<evidence type="ECO:0000256" key="12">
    <source>
        <dbReference type="HAMAP-Rule" id="MF_00208"/>
    </source>
</evidence>
<feature type="domain" description="Mur ligase central" evidence="16">
    <location>
        <begin position="113"/>
        <end position="314"/>
    </location>
</feature>
<dbReference type="KEGG" id="jeo:JMA_06960"/>
<dbReference type="OrthoDB" id="9800958at2"/>
<keyword evidence="5 12" id="KW-0132">Cell division</keyword>
<evidence type="ECO:0000313" key="18">
    <source>
        <dbReference type="Proteomes" id="UP000031449"/>
    </source>
</evidence>
<dbReference type="HOGENOM" id="CLU_022291_4_1_9"/>
<evidence type="ECO:0000256" key="4">
    <source>
        <dbReference type="ARBA" id="ARBA00022598"/>
    </source>
</evidence>
<dbReference type="GO" id="GO:0000287">
    <property type="term" value="F:magnesium ion binding"/>
    <property type="evidence" value="ECO:0007669"/>
    <property type="project" value="UniProtKB-UniRule"/>
</dbReference>
<evidence type="ECO:0000256" key="7">
    <source>
        <dbReference type="ARBA" id="ARBA00022840"/>
    </source>
</evidence>
<dbReference type="InterPro" id="IPR013221">
    <property type="entry name" value="Mur_ligase_cen"/>
</dbReference>
<dbReference type="InterPro" id="IPR035911">
    <property type="entry name" value="MurE/MurF_N"/>
</dbReference>
<comment type="subcellular location">
    <subcellularLocation>
        <location evidence="12 13">Cytoplasm</location>
    </subcellularLocation>
</comment>
<dbReference type="SUPFAM" id="SSF63418">
    <property type="entry name" value="MurE/MurF N-terminal domain"/>
    <property type="match status" value="1"/>
</dbReference>
<name>A0A0B5AN95_9BACL</name>
<dbReference type="GO" id="GO:0051301">
    <property type="term" value="P:cell division"/>
    <property type="evidence" value="ECO:0007669"/>
    <property type="project" value="UniProtKB-KW"/>
</dbReference>
<feature type="binding site" evidence="12">
    <location>
        <position position="187"/>
    </location>
    <ligand>
        <name>UDP-N-acetyl-alpha-D-muramoyl-L-alanyl-D-glutamate</name>
        <dbReference type="ChEBI" id="CHEBI:83900"/>
    </ligand>
</feature>
<evidence type="ECO:0000256" key="1">
    <source>
        <dbReference type="ARBA" id="ARBA00004752"/>
    </source>
</evidence>
<keyword evidence="4 12" id="KW-0436">Ligase</keyword>
<dbReference type="InterPro" id="IPR018109">
    <property type="entry name" value="Folylpolyglutamate_synth_CS"/>
</dbReference>
<feature type="binding site" evidence="12">
    <location>
        <position position="29"/>
    </location>
    <ligand>
        <name>UDP-N-acetyl-alpha-D-muramoyl-L-alanyl-D-glutamate</name>
        <dbReference type="ChEBI" id="CHEBI:83900"/>
    </ligand>
</feature>
<dbReference type="GO" id="GO:0005524">
    <property type="term" value="F:ATP binding"/>
    <property type="evidence" value="ECO:0007669"/>
    <property type="project" value="UniProtKB-UniRule"/>
</dbReference>
<dbReference type="NCBIfam" id="TIGR01085">
    <property type="entry name" value="murE"/>
    <property type="match status" value="1"/>
</dbReference>
<feature type="binding site" evidence="12">
    <location>
        <position position="195"/>
    </location>
    <ligand>
        <name>UDP-N-acetyl-alpha-D-muramoyl-L-alanyl-D-glutamate</name>
        <dbReference type="ChEBI" id="CHEBI:83900"/>
    </ligand>
</feature>
<dbReference type="HAMAP" id="MF_00208">
    <property type="entry name" value="MurE"/>
    <property type="match status" value="1"/>
</dbReference>
<keyword evidence="7 12" id="KW-0067">ATP-binding</keyword>